<dbReference type="Gene3D" id="3.60.15.10">
    <property type="entry name" value="Ribonuclease Z/Hydroxyacylglutathione hydrolase-like"/>
    <property type="match status" value="1"/>
</dbReference>
<dbReference type="EMBL" id="DVHA01000298">
    <property type="protein sequence ID" value="HIR61729.1"/>
    <property type="molecule type" value="Genomic_DNA"/>
</dbReference>
<evidence type="ECO:0000313" key="1">
    <source>
        <dbReference type="EMBL" id="HIR61729.1"/>
    </source>
</evidence>
<name>A0A9D1DZN0_9FIRM</name>
<dbReference type="Proteomes" id="UP000824241">
    <property type="component" value="Unassembled WGS sequence"/>
</dbReference>
<dbReference type="Pfam" id="PF13483">
    <property type="entry name" value="Lactamase_B_3"/>
    <property type="match status" value="1"/>
</dbReference>
<gene>
    <name evidence="1" type="ORF">IAB37_09170</name>
</gene>
<evidence type="ECO:0000313" key="2">
    <source>
        <dbReference type="Proteomes" id="UP000824241"/>
    </source>
</evidence>
<protein>
    <submittedName>
        <fullName evidence="1">MBL fold metallo-hydrolase</fullName>
    </submittedName>
</protein>
<reference evidence="1" key="1">
    <citation type="submission" date="2020-10" db="EMBL/GenBank/DDBJ databases">
        <authorList>
            <person name="Gilroy R."/>
        </authorList>
    </citation>
    <scope>NUCLEOTIDE SEQUENCE</scope>
    <source>
        <strain evidence="1">CHK189-12415</strain>
    </source>
</reference>
<accession>A0A9D1DZN0</accession>
<reference evidence="1" key="2">
    <citation type="journal article" date="2021" name="PeerJ">
        <title>Extensive microbial diversity within the chicken gut microbiome revealed by metagenomics and culture.</title>
        <authorList>
            <person name="Gilroy R."/>
            <person name="Ravi A."/>
            <person name="Getino M."/>
            <person name="Pursley I."/>
            <person name="Horton D.L."/>
            <person name="Alikhan N.F."/>
            <person name="Baker D."/>
            <person name="Gharbi K."/>
            <person name="Hall N."/>
            <person name="Watson M."/>
            <person name="Adriaenssens E.M."/>
            <person name="Foster-Nyarko E."/>
            <person name="Jarju S."/>
            <person name="Secka A."/>
            <person name="Antonio M."/>
            <person name="Oren A."/>
            <person name="Chaudhuri R.R."/>
            <person name="La Ragione R."/>
            <person name="Hildebrand F."/>
            <person name="Pallen M.J."/>
        </authorList>
    </citation>
    <scope>NUCLEOTIDE SEQUENCE</scope>
    <source>
        <strain evidence="1">CHK189-12415</strain>
    </source>
</reference>
<dbReference type="InterPro" id="IPR050114">
    <property type="entry name" value="UPF0173_UPF0282_UlaG_hydrolase"/>
</dbReference>
<proteinExistence type="predicted"/>
<dbReference type="PANTHER" id="PTHR43546">
    <property type="entry name" value="UPF0173 METAL-DEPENDENT HYDROLASE MJ1163-RELATED"/>
    <property type="match status" value="1"/>
</dbReference>
<dbReference type="AlphaFoldDB" id="A0A9D1DZN0"/>
<dbReference type="InterPro" id="IPR036866">
    <property type="entry name" value="RibonucZ/Hydroxyglut_hydro"/>
</dbReference>
<dbReference type="PANTHER" id="PTHR43546:SF8">
    <property type="entry name" value="METALLO-BETA-LACTAMASE DOMAIN-CONTAINING PROTEIN"/>
    <property type="match status" value="1"/>
</dbReference>
<comment type="caution">
    <text evidence="1">The sequence shown here is derived from an EMBL/GenBank/DDBJ whole genome shotgun (WGS) entry which is preliminary data.</text>
</comment>
<sequence length="196" mass="21793">MAKMLYQGHGSVRFKMNDGTVIYLDPYAGEGYDLPADYIFVTHEHHDHNEVDKMPHAPNCRVVTEKDAIRGGQHLTFNFTTFQVRAVEAYNSHHKKTECVGYIFLLDGKKVYCAGDTSTTAQMADMAKMNIDYALLPIDGVYNMGPAEAAKCAAMIGAAHVIPVHMAPGQLFDQQKAEQLDVPNRLILHPGEEIEL</sequence>
<dbReference type="SUPFAM" id="SSF56281">
    <property type="entry name" value="Metallo-hydrolase/oxidoreductase"/>
    <property type="match status" value="1"/>
</dbReference>
<organism evidence="1 2">
    <name type="scientific">Candidatus Faecivivens stercoravium</name>
    <dbReference type="NCBI Taxonomy" id="2840803"/>
    <lineage>
        <taxon>Bacteria</taxon>
        <taxon>Bacillati</taxon>
        <taxon>Bacillota</taxon>
        <taxon>Clostridia</taxon>
        <taxon>Eubacteriales</taxon>
        <taxon>Oscillospiraceae</taxon>
        <taxon>Oscillospiraceae incertae sedis</taxon>
        <taxon>Candidatus Faecivivens</taxon>
    </lineage>
</organism>